<dbReference type="InterPro" id="IPR016167">
    <property type="entry name" value="FAD-bd_PCMH_sub1"/>
</dbReference>
<geneLocation type="plasmid" evidence="7">
    <name>pdp3</name>
</geneLocation>
<gene>
    <name evidence="5" type="ORF">HF896_00100</name>
    <name evidence="6" type="ORF">HF896_00255</name>
</gene>
<feature type="domain" description="FAD-binding PCMH-type" evidence="4">
    <location>
        <begin position="1"/>
        <end position="177"/>
    </location>
</feature>
<dbReference type="SUPFAM" id="SSF55447">
    <property type="entry name" value="CO dehydrogenase flavoprotein C-terminal domain-like"/>
    <property type="match status" value="1"/>
</dbReference>
<dbReference type="SUPFAM" id="SSF56176">
    <property type="entry name" value="FAD-binding/transporter-associated domain-like"/>
    <property type="match status" value="1"/>
</dbReference>
<dbReference type="Proteomes" id="UP000500755">
    <property type="component" value="Plasmid pDP3"/>
</dbReference>
<dbReference type="Gene3D" id="3.30.465.10">
    <property type="match status" value="1"/>
</dbReference>
<dbReference type="Gene3D" id="3.30.390.50">
    <property type="entry name" value="CO dehydrogenase flavoprotein, C-terminal domain"/>
    <property type="match status" value="1"/>
</dbReference>
<evidence type="ECO:0000313" key="7">
    <source>
        <dbReference type="Proteomes" id="UP000500755"/>
    </source>
</evidence>
<evidence type="ECO:0000313" key="6">
    <source>
        <dbReference type="EMBL" id="QKD42121.1"/>
    </source>
</evidence>
<dbReference type="SMART" id="SM01092">
    <property type="entry name" value="CO_deh_flav_C"/>
    <property type="match status" value="1"/>
</dbReference>
<dbReference type="InterPro" id="IPR002346">
    <property type="entry name" value="Mopterin_DH_FAD-bd"/>
</dbReference>
<dbReference type="AlphaFoldDB" id="A0A858ZMT2"/>
<dbReference type="InterPro" id="IPR016169">
    <property type="entry name" value="FAD-bd_PCMH_sub2"/>
</dbReference>
<keyword evidence="5" id="KW-0614">Plasmid</keyword>
<dbReference type="FunFam" id="3.30.465.10:FF:000017">
    <property type="entry name" value="Xanthine dehydrogenase, FAD binding subunit"/>
    <property type="match status" value="1"/>
</dbReference>
<sequence>MKPSRFRYVKPASLHEAFDVLEQFGDGARVLAGGQSLLAGLGMRLAAPEVLMDINGIEGLSGIRVEGDEVVIGALTRHVEVLNSPIVAQHLPLVAEAITHVAHVAVRNRGTFGGSLAYADPAAELPACTVAHGGTVVVGGRQGRREVRADDFFLDIMQTALQPGELILEIRLPVQRPGQRHVFAELSRRHGDFALVGLAGLVTLEGARVAQARLVYFGCVSHPQIARATSAALLGCTLPLASFDEVQRAMLQDLDPDESPGMRAETKLELAAVVTRRHLNALQETH</sequence>
<proteinExistence type="predicted"/>
<dbReference type="Gene3D" id="3.30.43.10">
    <property type="entry name" value="Uridine Diphospho-n-acetylenolpyruvylglucosamine Reductase, domain 2"/>
    <property type="match status" value="1"/>
</dbReference>
<dbReference type="PANTHER" id="PTHR42659:SF2">
    <property type="entry name" value="XANTHINE DEHYDROGENASE SUBUNIT C-RELATED"/>
    <property type="match status" value="1"/>
</dbReference>
<geneLocation type="plasmid" evidence="5">
    <name>pDP3</name>
</geneLocation>
<dbReference type="EMBL" id="CP051297">
    <property type="protein sequence ID" value="QKD42121.1"/>
    <property type="molecule type" value="Genomic_DNA"/>
</dbReference>
<dbReference type="GO" id="GO:0071949">
    <property type="term" value="F:FAD binding"/>
    <property type="evidence" value="ECO:0007669"/>
    <property type="project" value="InterPro"/>
</dbReference>
<evidence type="ECO:0000259" key="4">
    <source>
        <dbReference type="PROSITE" id="PS51387"/>
    </source>
</evidence>
<dbReference type="InterPro" id="IPR036683">
    <property type="entry name" value="CO_DH_flav_C_dom_sf"/>
</dbReference>
<organism evidence="5 7">
    <name type="scientific">Alicycliphilus denitrificans</name>
    <dbReference type="NCBI Taxonomy" id="179636"/>
    <lineage>
        <taxon>Bacteria</taxon>
        <taxon>Pseudomonadati</taxon>
        <taxon>Pseudomonadota</taxon>
        <taxon>Betaproteobacteria</taxon>
        <taxon>Burkholderiales</taxon>
        <taxon>Comamonadaceae</taxon>
        <taxon>Alicycliphilus</taxon>
    </lineage>
</organism>
<evidence type="ECO:0000256" key="1">
    <source>
        <dbReference type="ARBA" id="ARBA00022630"/>
    </source>
</evidence>
<evidence type="ECO:0000313" key="5">
    <source>
        <dbReference type="EMBL" id="QKD42093.1"/>
    </source>
</evidence>
<dbReference type="PROSITE" id="PS51387">
    <property type="entry name" value="FAD_PCMH"/>
    <property type="match status" value="1"/>
</dbReference>
<dbReference type="RefSeq" id="WP_168727561.1">
    <property type="nucleotide sequence ID" value="NZ_CP051297.1"/>
</dbReference>
<reference evidence="5 7" key="1">
    <citation type="submission" date="2020-05" db="EMBL/GenBank/DDBJ databases">
        <title>Complete genome sequence of Alicycliphilus denitrificans DP3.</title>
        <authorList>
            <person name="Chen X."/>
        </authorList>
    </citation>
    <scope>NUCLEOTIDE SEQUENCE [LARGE SCALE GENOMIC DNA]</scope>
    <source>
        <strain evidence="5 7">DP3</strain>
        <plasmid evidence="7">pdp3</plasmid>
        <plasmid evidence="5">pDP3</plasmid>
    </source>
</reference>
<evidence type="ECO:0000256" key="2">
    <source>
        <dbReference type="ARBA" id="ARBA00022827"/>
    </source>
</evidence>
<keyword evidence="1" id="KW-0285">Flavoprotein</keyword>
<dbReference type="Pfam" id="PF00941">
    <property type="entry name" value="FAD_binding_5"/>
    <property type="match status" value="1"/>
</dbReference>
<dbReference type="EMBL" id="CP051297">
    <property type="protein sequence ID" value="QKD42093.1"/>
    <property type="molecule type" value="Genomic_DNA"/>
</dbReference>
<keyword evidence="2" id="KW-0274">FAD</keyword>
<dbReference type="InterPro" id="IPR016166">
    <property type="entry name" value="FAD-bd_PCMH"/>
</dbReference>
<dbReference type="GO" id="GO:0016491">
    <property type="term" value="F:oxidoreductase activity"/>
    <property type="evidence" value="ECO:0007669"/>
    <property type="project" value="UniProtKB-KW"/>
</dbReference>
<dbReference type="InterPro" id="IPR036318">
    <property type="entry name" value="FAD-bd_PCMH-like_sf"/>
</dbReference>
<keyword evidence="3" id="KW-0560">Oxidoreductase</keyword>
<dbReference type="InterPro" id="IPR051312">
    <property type="entry name" value="Diverse_Substr_Oxidored"/>
</dbReference>
<protein>
    <submittedName>
        <fullName evidence="5">Xanthine dehydrogenase family protein subunit M</fullName>
    </submittedName>
</protein>
<accession>A0A858ZMT2</accession>
<dbReference type="Pfam" id="PF03450">
    <property type="entry name" value="CO_deh_flav_C"/>
    <property type="match status" value="1"/>
</dbReference>
<evidence type="ECO:0000256" key="3">
    <source>
        <dbReference type="ARBA" id="ARBA00023002"/>
    </source>
</evidence>
<name>A0A858ZMT2_9BURK</name>
<dbReference type="PANTHER" id="PTHR42659">
    <property type="entry name" value="XANTHINE DEHYDROGENASE SUBUNIT C-RELATED"/>
    <property type="match status" value="1"/>
</dbReference>
<dbReference type="InterPro" id="IPR005107">
    <property type="entry name" value="CO_DH_flav_C"/>
</dbReference>